<gene>
    <name evidence="2" type="ORF">HH216_01075</name>
</gene>
<dbReference type="Proteomes" id="UP000501128">
    <property type="component" value="Chromosome"/>
</dbReference>
<reference evidence="2 3" key="1">
    <citation type="submission" date="2020-04" db="EMBL/GenBank/DDBJ databases">
        <title>Genome sequencing of novel species.</title>
        <authorList>
            <person name="Heo J."/>
            <person name="Kim S.-J."/>
            <person name="Kim J.-S."/>
            <person name="Hong S.-B."/>
            <person name="Kwon S.-W."/>
        </authorList>
    </citation>
    <scope>NUCLEOTIDE SEQUENCE [LARGE SCALE GENOMIC DNA]</scope>
    <source>
        <strain evidence="2 3">CJU-R4</strain>
    </source>
</reference>
<dbReference type="KEGG" id="srho:HH216_01075"/>
<organism evidence="2 3">
    <name type="scientific">Spirosoma rhododendri</name>
    <dbReference type="NCBI Taxonomy" id="2728024"/>
    <lineage>
        <taxon>Bacteria</taxon>
        <taxon>Pseudomonadati</taxon>
        <taxon>Bacteroidota</taxon>
        <taxon>Cytophagia</taxon>
        <taxon>Cytophagales</taxon>
        <taxon>Cytophagaceae</taxon>
        <taxon>Spirosoma</taxon>
    </lineage>
</organism>
<proteinExistence type="predicted"/>
<evidence type="ECO:0000256" key="1">
    <source>
        <dbReference type="SAM" id="MobiDB-lite"/>
    </source>
</evidence>
<evidence type="ECO:0000313" key="2">
    <source>
        <dbReference type="EMBL" id="QJD77164.1"/>
    </source>
</evidence>
<feature type="compositionally biased region" description="Polar residues" evidence="1">
    <location>
        <begin position="1"/>
        <end position="15"/>
    </location>
</feature>
<dbReference type="RefSeq" id="WP_169549108.1">
    <property type="nucleotide sequence ID" value="NZ_CP051677.1"/>
</dbReference>
<protein>
    <submittedName>
        <fullName evidence="2">Uncharacterized protein</fullName>
    </submittedName>
</protein>
<accession>A0A7L5DG30</accession>
<evidence type="ECO:0000313" key="3">
    <source>
        <dbReference type="Proteomes" id="UP000501128"/>
    </source>
</evidence>
<dbReference type="AlphaFoldDB" id="A0A7L5DG30"/>
<sequence length="65" mass="7359">MASPTPVSTDQPNTGRNRRQPAPLMGRLWRLIEGRFKALERSFIRQGQEWELAACTALHQPDGLT</sequence>
<dbReference type="EMBL" id="CP051677">
    <property type="protein sequence ID" value="QJD77164.1"/>
    <property type="molecule type" value="Genomic_DNA"/>
</dbReference>
<feature type="region of interest" description="Disordered" evidence="1">
    <location>
        <begin position="1"/>
        <end position="24"/>
    </location>
</feature>
<name>A0A7L5DG30_9BACT</name>
<keyword evidence="3" id="KW-1185">Reference proteome</keyword>